<dbReference type="PANTHER" id="PTHR43179">
    <property type="entry name" value="RHAMNOSYLTRANSFERASE WBBL"/>
    <property type="match status" value="1"/>
</dbReference>
<dbReference type="SUPFAM" id="SSF53448">
    <property type="entry name" value="Nucleotide-diphospho-sugar transferases"/>
    <property type="match status" value="2"/>
</dbReference>
<dbReference type="Pfam" id="PF00535">
    <property type="entry name" value="Glycos_transf_2"/>
    <property type="match status" value="2"/>
</dbReference>
<gene>
    <name evidence="2" type="ORF">ISP13_11425</name>
</gene>
<proteinExistence type="predicted"/>
<evidence type="ECO:0000313" key="2">
    <source>
        <dbReference type="EMBL" id="MFK2874145.1"/>
    </source>
</evidence>
<name>A0ABW8IY05_9GAMM</name>
<dbReference type="InterPro" id="IPR001173">
    <property type="entry name" value="Glyco_trans_2-like"/>
</dbReference>
<dbReference type="CDD" id="cd04184">
    <property type="entry name" value="GT2_RfbC_Mx_like"/>
    <property type="match status" value="1"/>
</dbReference>
<dbReference type="InterPro" id="IPR029044">
    <property type="entry name" value="Nucleotide-diphossugar_trans"/>
</dbReference>
<dbReference type="Gene3D" id="3.90.550.10">
    <property type="entry name" value="Spore Coat Polysaccharide Biosynthesis Protein SpsA, Chain A"/>
    <property type="match status" value="2"/>
</dbReference>
<accession>A0ABW8IY05</accession>
<reference evidence="2 3" key="1">
    <citation type="submission" date="2020-10" db="EMBL/GenBank/DDBJ databases">
        <title>Phylogeny of dyella-like bacteria.</title>
        <authorList>
            <person name="Fu J."/>
        </authorList>
    </citation>
    <scope>NUCLEOTIDE SEQUENCE [LARGE SCALE GENOMIC DNA]</scope>
    <source>
        <strain evidence="2 3">DHOB07</strain>
    </source>
</reference>
<dbReference type="RefSeq" id="WP_284401326.1">
    <property type="nucleotide sequence ID" value="NZ_BSNQ01000009.1"/>
</dbReference>
<dbReference type="CDD" id="cd04186">
    <property type="entry name" value="GT_2_like_c"/>
    <property type="match status" value="1"/>
</dbReference>
<dbReference type="Proteomes" id="UP001620405">
    <property type="component" value="Unassembled WGS sequence"/>
</dbReference>
<evidence type="ECO:0000259" key="1">
    <source>
        <dbReference type="Pfam" id="PF00535"/>
    </source>
</evidence>
<dbReference type="PANTHER" id="PTHR43179:SF7">
    <property type="entry name" value="RHAMNOSYLTRANSFERASE WBBL"/>
    <property type="match status" value="1"/>
</dbReference>
<keyword evidence="3" id="KW-1185">Reference proteome</keyword>
<comment type="caution">
    <text evidence="2">The sequence shown here is derived from an EMBL/GenBank/DDBJ whole genome shotgun (WGS) entry which is preliminary data.</text>
</comment>
<evidence type="ECO:0000313" key="3">
    <source>
        <dbReference type="Proteomes" id="UP001620405"/>
    </source>
</evidence>
<dbReference type="EMBL" id="JADIKG010000012">
    <property type="protein sequence ID" value="MFK2874145.1"/>
    <property type="molecule type" value="Genomic_DNA"/>
</dbReference>
<feature type="domain" description="Glycosyltransferase 2-like" evidence="1">
    <location>
        <begin position="148"/>
        <end position="307"/>
    </location>
</feature>
<sequence>MLYFDFGHGMHEAWSRDLNFVRLGSKHHEGVVLLSHDVHSVRFDPADAPCTFRVNKLILRPITRARAAWQMLRALKLRQVEAGVGYADKIFMESVRRLCGPNGRRSFATWLYELYTWRRGAKPPYEMWLELYDKTYLVNPVEATVLVSILLPTYNTAEKWLRNCLDSVLAQSYPNWELCIADDASTLPHVREVLEAYARRDSRIRVQWRDRNGHISAATNTALAMARGSYVALLDHDDELHAQALSTIVFALQQNPQWQIVYSDEDKIDEQGRRYDPYFKPDWNLDLLHGQNCFSHLGVYARALVEAVGGLREGLEGSQDWDLALRCSERLSAEQIGHIPKVLYHWRAIPGSTARGVDQKGYAHHAGLRALREHFQRLGTNAEVLEIDGMMGAFRVRHPLPDNHPLVSIVVPTKNKVDLLRRCVESILERTTYKSYEIVIVDNQSTESPTLQYLESIAQHSRVRVLRHDHPFNYSRINNEAVRHCWGNLVCLLNNDIEVITPDWLEELVSHALRPNVGAVGAMLYYPNNTIQHAGVITGVHGVAAHAYSGMPRGYHGQMSRARLTQAISAVTAACMLVRRDVFEKVGGLDVSLQVAFNDIDFCLRLRQQGYINIWTPFAELYHWESASRGHEDTPEKHERFKGEVDFMVRRWSMQLSTDPYYNPNLTLSGEPFSLAFPPREGFASTSEPWVPLDDEQFTGQLAMISGA</sequence>
<feature type="domain" description="Glycosyltransferase 2-like" evidence="1">
    <location>
        <begin position="408"/>
        <end position="586"/>
    </location>
</feature>
<organism evidence="2 3">
    <name type="scientific">Dyella lipolytica</name>
    <dbReference type="NCBI Taxonomy" id="1867835"/>
    <lineage>
        <taxon>Bacteria</taxon>
        <taxon>Pseudomonadati</taxon>
        <taxon>Pseudomonadota</taxon>
        <taxon>Gammaproteobacteria</taxon>
        <taxon>Lysobacterales</taxon>
        <taxon>Rhodanobacteraceae</taxon>
        <taxon>Dyella</taxon>
    </lineage>
</organism>
<protein>
    <submittedName>
        <fullName evidence="2">Glycosyltransferase family 2 protein</fullName>
    </submittedName>
</protein>